<dbReference type="InterPro" id="IPR043502">
    <property type="entry name" value="DNA/RNA_pol_sf"/>
</dbReference>
<feature type="non-terminal residue" evidence="2">
    <location>
        <position position="327"/>
    </location>
</feature>
<dbReference type="SUPFAM" id="SSF56672">
    <property type="entry name" value="DNA/RNA polymerases"/>
    <property type="match status" value="1"/>
</dbReference>
<accession>A0A371G4I5</accession>
<sequence>MLISLSAQNNWKIHQMDVKSAFLNGTLEEEVYVEQPAGYEIEGKEDKVYKLKKALYKKIDSYFVQNGFQRCPFEHTLYIKFVDPSDILIVCLYVDDLIFTGNNSKMIAEFREAMIRCFEMTDLGLMSYFLGIEVIQQADGIFISQKKYATDILKKFKMENSKSISTPVEEKLKLKRDSDERRIDSTYYKSLIGSLKYLTATRPDIVFGVGLLSRFMEEPCACHLQGAKRILRYIKDNDWARDIETRKSTSGYAFHLGTRAVAWSSKKQPTIALSTAEAEYIAITSCATQAAMRQKQNTPKMIFCDNKSTIVLSKNPAFHGQSKHIDI</sequence>
<keyword evidence="3" id="KW-1185">Reference proteome</keyword>
<protein>
    <recommendedName>
        <fullName evidence="1">Reverse transcriptase Ty1/copia-type domain-containing protein</fullName>
    </recommendedName>
</protein>
<dbReference type="PANTHER" id="PTHR11439">
    <property type="entry name" value="GAG-POL-RELATED RETROTRANSPOSON"/>
    <property type="match status" value="1"/>
</dbReference>
<dbReference type="PANTHER" id="PTHR11439:SF517">
    <property type="entry name" value="CYSTEINE-RICH RLK (RECEPTOR-LIKE PROTEIN KINASE) 8"/>
    <property type="match status" value="1"/>
</dbReference>
<dbReference type="Pfam" id="PF07727">
    <property type="entry name" value="RVT_2"/>
    <property type="match status" value="1"/>
</dbReference>
<name>A0A371G4I5_MUCPR</name>
<proteinExistence type="predicted"/>
<feature type="domain" description="Reverse transcriptase Ty1/copia-type" evidence="1">
    <location>
        <begin position="1"/>
        <end position="169"/>
    </location>
</feature>
<dbReference type="Proteomes" id="UP000257109">
    <property type="component" value="Unassembled WGS sequence"/>
</dbReference>
<dbReference type="EMBL" id="QJKJ01006840">
    <property type="protein sequence ID" value="RDX85243.1"/>
    <property type="molecule type" value="Genomic_DNA"/>
</dbReference>
<dbReference type="AlphaFoldDB" id="A0A371G4I5"/>
<gene>
    <name evidence="2" type="ORF">CR513_33594</name>
</gene>
<evidence type="ECO:0000259" key="1">
    <source>
        <dbReference type="Pfam" id="PF07727"/>
    </source>
</evidence>
<reference evidence="2" key="1">
    <citation type="submission" date="2018-05" db="EMBL/GenBank/DDBJ databases">
        <title>Draft genome of Mucuna pruriens seed.</title>
        <authorList>
            <person name="Nnadi N.E."/>
            <person name="Vos R."/>
            <person name="Hasami M.H."/>
            <person name="Devisetty U.K."/>
            <person name="Aguiy J.C."/>
        </authorList>
    </citation>
    <scope>NUCLEOTIDE SEQUENCE [LARGE SCALE GENOMIC DNA]</scope>
    <source>
        <strain evidence="2">JCA_2017</strain>
    </source>
</reference>
<organism evidence="2 3">
    <name type="scientific">Mucuna pruriens</name>
    <name type="common">Velvet bean</name>
    <name type="synonym">Dolichos pruriens</name>
    <dbReference type="NCBI Taxonomy" id="157652"/>
    <lineage>
        <taxon>Eukaryota</taxon>
        <taxon>Viridiplantae</taxon>
        <taxon>Streptophyta</taxon>
        <taxon>Embryophyta</taxon>
        <taxon>Tracheophyta</taxon>
        <taxon>Spermatophyta</taxon>
        <taxon>Magnoliopsida</taxon>
        <taxon>eudicotyledons</taxon>
        <taxon>Gunneridae</taxon>
        <taxon>Pentapetalae</taxon>
        <taxon>rosids</taxon>
        <taxon>fabids</taxon>
        <taxon>Fabales</taxon>
        <taxon>Fabaceae</taxon>
        <taxon>Papilionoideae</taxon>
        <taxon>50 kb inversion clade</taxon>
        <taxon>NPAAA clade</taxon>
        <taxon>indigoferoid/millettioid clade</taxon>
        <taxon>Phaseoleae</taxon>
        <taxon>Mucuna</taxon>
    </lineage>
</organism>
<dbReference type="CDD" id="cd09272">
    <property type="entry name" value="RNase_HI_RT_Ty1"/>
    <property type="match status" value="1"/>
</dbReference>
<evidence type="ECO:0000313" key="2">
    <source>
        <dbReference type="EMBL" id="RDX85243.1"/>
    </source>
</evidence>
<dbReference type="OrthoDB" id="1922643at2759"/>
<evidence type="ECO:0000313" key="3">
    <source>
        <dbReference type="Proteomes" id="UP000257109"/>
    </source>
</evidence>
<comment type="caution">
    <text evidence="2">The sequence shown here is derived from an EMBL/GenBank/DDBJ whole genome shotgun (WGS) entry which is preliminary data.</text>
</comment>
<dbReference type="InterPro" id="IPR013103">
    <property type="entry name" value="RVT_2"/>
</dbReference>